<dbReference type="InterPro" id="IPR036188">
    <property type="entry name" value="FAD/NAD-bd_sf"/>
</dbReference>
<proteinExistence type="predicted"/>
<keyword evidence="3" id="KW-1185">Reference proteome</keyword>
<organism evidence="2 3">
    <name type="scientific">Moheibacter stercoris</name>
    <dbReference type="NCBI Taxonomy" id="1628251"/>
    <lineage>
        <taxon>Bacteria</taxon>
        <taxon>Pseudomonadati</taxon>
        <taxon>Bacteroidota</taxon>
        <taxon>Flavobacteriia</taxon>
        <taxon>Flavobacteriales</taxon>
        <taxon>Weeksellaceae</taxon>
        <taxon>Moheibacter</taxon>
    </lineage>
</organism>
<dbReference type="Pfam" id="PF01266">
    <property type="entry name" value="DAO"/>
    <property type="match status" value="1"/>
</dbReference>
<accession>A0ABV2LWQ9</accession>
<dbReference type="RefSeq" id="WP_354508894.1">
    <property type="nucleotide sequence ID" value="NZ_JBEPMO010000008.1"/>
</dbReference>
<gene>
    <name evidence="2" type="ORF">ABID46_001636</name>
</gene>
<sequence length="401" mass="45583">MDLHSGLAYWIIKNELFNYFHPLENDYKIDVAIIGSGITGSLIAHELCKAGIPCAVFDKRTIGTGSTAASTAQLQYEIDIPLCEMSKIVGEDFASRAYHASLESIADVGKVLKEAKVNADYKSLSSVWLASYKKDVKLLEDEFEIRQKHGLPVEYLNEKDVLKKHNIKAPAALKNKEAAQMDCYAAATGLLKYHLKKKELELYSHTEIVDWKEVKNGYELETRRGHIIKCKYVIIATGFEAGQFLPKKVMNLLSTYALVSQPVHEDELWPERSLIWETKEPYFYMRTTIDNRIMIGGEDEEFQNPDKRDKLLRNKIKKLERQFKKVYPDIPFIVDMAWCGTFSSTADGLPYIGTWPGKDRMYFALGYGGNGITFSMIAAQIIANELSGKKDERAEVFAFDR</sequence>
<name>A0ABV2LWQ9_9FLAO</name>
<dbReference type="PANTHER" id="PTHR13847:SF201">
    <property type="entry name" value="PUTATIBE OXIDOREDUCTASE"/>
    <property type="match status" value="1"/>
</dbReference>
<dbReference type="Gene3D" id="3.30.9.10">
    <property type="entry name" value="D-Amino Acid Oxidase, subunit A, domain 2"/>
    <property type="match status" value="1"/>
</dbReference>
<dbReference type="InterPro" id="IPR006076">
    <property type="entry name" value="FAD-dep_OxRdtase"/>
</dbReference>
<dbReference type="EMBL" id="JBEPMO010000008">
    <property type="protein sequence ID" value="MET3732052.1"/>
    <property type="molecule type" value="Genomic_DNA"/>
</dbReference>
<evidence type="ECO:0000259" key="1">
    <source>
        <dbReference type="Pfam" id="PF01266"/>
    </source>
</evidence>
<comment type="caution">
    <text evidence="2">The sequence shown here is derived from an EMBL/GenBank/DDBJ whole genome shotgun (WGS) entry which is preliminary data.</text>
</comment>
<evidence type="ECO:0000313" key="3">
    <source>
        <dbReference type="Proteomes" id="UP001549146"/>
    </source>
</evidence>
<dbReference type="PANTHER" id="PTHR13847">
    <property type="entry name" value="SARCOSINE DEHYDROGENASE-RELATED"/>
    <property type="match status" value="1"/>
</dbReference>
<protein>
    <submittedName>
        <fullName evidence="2">Glycine/D-amino acid oxidase-like deaminating enzyme</fullName>
    </submittedName>
</protein>
<dbReference type="PRINTS" id="PR00420">
    <property type="entry name" value="RNGMNOXGNASE"/>
</dbReference>
<dbReference type="Gene3D" id="3.50.50.60">
    <property type="entry name" value="FAD/NAD(P)-binding domain"/>
    <property type="match status" value="1"/>
</dbReference>
<dbReference type="Proteomes" id="UP001549146">
    <property type="component" value="Unassembled WGS sequence"/>
</dbReference>
<reference evidence="2 3" key="1">
    <citation type="submission" date="2024-06" db="EMBL/GenBank/DDBJ databases">
        <title>Genomic Encyclopedia of Type Strains, Phase IV (KMG-IV): sequencing the most valuable type-strain genomes for metagenomic binning, comparative biology and taxonomic classification.</title>
        <authorList>
            <person name="Goeker M."/>
        </authorList>
    </citation>
    <scope>NUCLEOTIDE SEQUENCE [LARGE SCALE GENOMIC DNA]</scope>
    <source>
        <strain evidence="2 3">DSM 29388</strain>
    </source>
</reference>
<dbReference type="SUPFAM" id="SSF51905">
    <property type="entry name" value="FAD/NAD(P)-binding domain"/>
    <property type="match status" value="1"/>
</dbReference>
<evidence type="ECO:0000313" key="2">
    <source>
        <dbReference type="EMBL" id="MET3732052.1"/>
    </source>
</evidence>
<feature type="domain" description="FAD dependent oxidoreductase" evidence="1">
    <location>
        <begin position="30"/>
        <end position="384"/>
    </location>
</feature>